<dbReference type="Proteomes" id="UP001231362">
    <property type="component" value="Unassembled WGS sequence"/>
</dbReference>
<comment type="caution">
    <text evidence="2">The sequence shown here is derived from an EMBL/GenBank/DDBJ whole genome shotgun (WGS) entry which is preliminary data.</text>
</comment>
<proteinExistence type="predicted"/>
<keyword evidence="1" id="KW-0732">Signal</keyword>
<dbReference type="RefSeq" id="WP_307151774.1">
    <property type="nucleotide sequence ID" value="NZ_JAUSTU010000024.1"/>
</dbReference>
<feature type="signal peptide" evidence="1">
    <location>
        <begin position="1"/>
        <end position="27"/>
    </location>
</feature>
<dbReference type="EMBL" id="JAUSTU010000024">
    <property type="protein sequence ID" value="MDQ0157306.1"/>
    <property type="molecule type" value="Genomic_DNA"/>
</dbReference>
<protein>
    <submittedName>
        <fullName evidence="2">Uncharacterized protein</fullName>
    </submittedName>
</protein>
<gene>
    <name evidence="2" type="ORF">J2S07_003635</name>
</gene>
<sequence length="165" mass="18123">MRQGIKSLMAFGILCTGLFAGISNTQAASDNNTYKSLEGKVTFYDGKNITIDVPFDGTQTYSVDANVRISDRTIPLAAGVLAEIEGKNGVVTKIKTEKTFDDHGTIISITNSEVTIEKNGQQVTFTKSNNFRLDNDGYRGDLKGLRAEFSIDKDDYIVELEVDHD</sequence>
<accession>A0ABT9V8N3</accession>
<evidence type="ECO:0000313" key="3">
    <source>
        <dbReference type="Proteomes" id="UP001231362"/>
    </source>
</evidence>
<keyword evidence="3" id="KW-1185">Reference proteome</keyword>
<evidence type="ECO:0000313" key="2">
    <source>
        <dbReference type="EMBL" id="MDQ0157306.1"/>
    </source>
</evidence>
<organism evidence="2 3">
    <name type="scientific">Anoxybacillus andreesenii</name>
    <dbReference type="NCBI Taxonomy" id="1325932"/>
    <lineage>
        <taxon>Bacteria</taxon>
        <taxon>Bacillati</taxon>
        <taxon>Bacillota</taxon>
        <taxon>Bacilli</taxon>
        <taxon>Bacillales</taxon>
        <taxon>Anoxybacillaceae</taxon>
        <taxon>Anoxybacillus</taxon>
    </lineage>
</organism>
<feature type="chain" id="PRO_5047218093" evidence="1">
    <location>
        <begin position="28"/>
        <end position="165"/>
    </location>
</feature>
<name>A0ABT9V8N3_9BACL</name>
<reference evidence="2 3" key="1">
    <citation type="submission" date="2023-07" db="EMBL/GenBank/DDBJ databases">
        <title>Genomic Encyclopedia of Type Strains, Phase IV (KMG-IV): sequencing the most valuable type-strain genomes for metagenomic binning, comparative biology and taxonomic classification.</title>
        <authorList>
            <person name="Goeker M."/>
        </authorList>
    </citation>
    <scope>NUCLEOTIDE SEQUENCE [LARGE SCALE GENOMIC DNA]</scope>
    <source>
        <strain evidence="2 3">DSM 23948</strain>
    </source>
</reference>
<evidence type="ECO:0000256" key="1">
    <source>
        <dbReference type="SAM" id="SignalP"/>
    </source>
</evidence>